<dbReference type="GO" id="GO:0033862">
    <property type="term" value="F:UMP kinase activity"/>
    <property type="evidence" value="ECO:0007669"/>
    <property type="project" value="RHEA"/>
</dbReference>
<evidence type="ECO:0000256" key="9">
    <source>
        <dbReference type="ARBA" id="ARBA00048116"/>
    </source>
</evidence>
<protein>
    <recommendedName>
        <fullName evidence="10">UMP-CMP kinase</fullName>
        <ecNumber evidence="10">2.7.4.14</ecNumber>
    </recommendedName>
    <alternativeName>
        <fullName evidence="10">Deoxycytidylate kinase</fullName>
        <shortName evidence="10">CK</shortName>
        <shortName evidence="10">dCMP kinase</shortName>
    </alternativeName>
    <alternativeName>
        <fullName evidence="10">Uridine monophosphate/cytidine monophosphate kinase</fullName>
        <shortName evidence="10">UMP/CMP kinase</shortName>
        <shortName evidence="10">UMP/CMPK</shortName>
    </alternativeName>
</protein>
<comment type="subunit">
    <text evidence="10">Monomer.</text>
</comment>
<name>A0A1A9WF49_9MUSC</name>
<dbReference type="GO" id="GO:0006221">
    <property type="term" value="P:pyrimidine nucleotide biosynthetic process"/>
    <property type="evidence" value="ECO:0007669"/>
    <property type="project" value="UniProtKB-UniRule"/>
</dbReference>
<reference evidence="12" key="1">
    <citation type="submission" date="2014-03" db="EMBL/GenBank/DDBJ databases">
        <authorList>
            <person name="Aksoy S."/>
            <person name="Warren W."/>
            <person name="Wilson R.K."/>
        </authorList>
    </citation>
    <scope>NUCLEOTIDE SEQUENCE [LARGE SCALE GENOMIC DNA]</scope>
    <source>
        <strain evidence="12">IAEA</strain>
    </source>
</reference>
<evidence type="ECO:0000256" key="1">
    <source>
        <dbReference type="ARBA" id="ARBA00022490"/>
    </source>
</evidence>
<dbReference type="PRINTS" id="PR00094">
    <property type="entry name" value="ADENYLTKNASE"/>
</dbReference>
<feature type="binding site" evidence="10">
    <location>
        <position position="154"/>
    </location>
    <ligand>
        <name>a ribonucleoside 5'-phosphate</name>
        <dbReference type="ChEBI" id="CHEBI:58043"/>
    </ligand>
</feature>
<dbReference type="InterPro" id="IPR027417">
    <property type="entry name" value="P-loop_NTPase"/>
</dbReference>
<comment type="catalytic activity">
    <reaction evidence="9 10">
        <text>UMP + ATP = UDP + ADP</text>
        <dbReference type="Rhea" id="RHEA:24400"/>
        <dbReference type="ChEBI" id="CHEBI:30616"/>
        <dbReference type="ChEBI" id="CHEBI:57865"/>
        <dbReference type="ChEBI" id="CHEBI:58223"/>
        <dbReference type="ChEBI" id="CHEBI:456216"/>
        <dbReference type="EC" id="2.7.4.14"/>
    </reaction>
</comment>
<feature type="binding site" evidence="10">
    <location>
        <position position="143"/>
    </location>
    <ligand>
        <name>a ribonucleoside 5'-phosphate</name>
        <dbReference type="ChEBI" id="CHEBI:58043"/>
    </ligand>
</feature>
<feature type="binding site" evidence="10">
    <location>
        <begin position="20"/>
        <end position="25"/>
    </location>
    <ligand>
        <name>ATP</name>
        <dbReference type="ChEBI" id="CHEBI:30616"/>
    </ligand>
</feature>
<comment type="domain">
    <text evidence="10">Consists of three domains, a large central CORE domain and two small peripheral domains, NMPbind and LID, which undergo movements during catalysis. The LID domain closes over the site of phosphoryl transfer upon ATP binding. Assembling and dissambling the active center during each catalytic cycle provides an effective means to prevent ATP hydrolysis.</text>
</comment>
<comment type="subcellular location">
    <subcellularLocation>
        <location evidence="10">Cytoplasm</location>
    </subcellularLocation>
    <subcellularLocation>
        <location evidence="10">Nucleus</location>
    </subcellularLocation>
</comment>
<feature type="region of interest" description="NMPbind" evidence="10">
    <location>
        <begin position="40"/>
        <end position="70"/>
    </location>
</feature>
<dbReference type="NCBIfam" id="TIGR01359">
    <property type="entry name" value="UMP_CMP_kin_fam"/>
    <property type="match status" value="1"/>
</dbReference>
<dbReference type="Pfam" id="PF00406">
    <property type="entry name" value="ADK"/>
    <property type="match status" value="1"/>
</dbReference>
<organism evidence="11 12">
    <name type="scientific">Glossina brevipalpis</name>
    <dbReference type="NCBI Taxonomy" id="37001"/>
    <lineage>
        <taxon>Eukaryota</taxon>
        <taxon>Metazoa</taxon>
        <taxon>Ecdysozoa</taxon>
        <taxon>Arthropoda</taxon>
        <taxon>Hexapoda</taxon>
        <taxon>Insecta</taxon>
        <taxon>Pterygota</taxon>
        <taxon>Neoptera</taxon>
        <taxon>Endopterygota</taxon>
        <taxon>Diptera</taxon>
        <taxon>Brachycera</taxon>
        <taxon>Muscomorpha</taxon>
        <taxon>Hippoboscoidea</taxon>
        <taxon>Glossinidae</taxon>
        <taxon>Glossina</taxon>
    </lineage>
</organism>
<dbReference type="Gene3D" id="3.40.50.300">
    <property type="entry name" value="P-loop containing nucleotide triphosphate hydrolases"/>
    <property type="match status" value="1"/>
</dbReference>
<evidence type="ECO:0000256" key="4">
    <source>
        <dbReference type="ARBA" id="ARBA00022741"/>
    </source>
</evidence>
<dbReference type="GO" id="GO:0005634">
    <property type="term" value="C:nucleus"/>
    <property type="evidence" value="ECO:0007669"/>
    <property type="project" value="UniProtKB-SubCell"/>
</dbReference>
<comment type="caution">
    <text evidence="10">Lacks conserved residue(s) required for the propagation of feature annotation.</text>
</comment>
<dbReference type="CDD" id="cd01428">
    <property type="entry name" value="ADK"/>
    <property type="match status" value="1"/>
</dbReference>
<dbReference type="VEuPathDB" id="VectorBase:GBRI017338"/>
<dbReference type="GO" id="GO:0006207">
    <property type="term" value="P:'de novo' pyrimidine nucleobase biosynthetic process"/>
    <property type="evidence" value="ECO:0007669"/>
    <property type="project" value="InterPro"/>
</dbReference>
<comment type="similarity">
    <text evidence="10">Belongs to the adenylate kinase family. UMP-CMP kinase subfamily.</text>
</comment>
<evidence type="ECO:0000313" key="12">
    <source>
        <dbReference type="Proteomes" id="UP000091820"/>
    </source>
</evidence>
<dbReference type="PROSITE" id="PS00113">
    <property type="entry name" value="ADENYLATE_KINASE"/>
    <property type="match status" value="1"/>
</dbReference>
<dbReference type="PANTHER" id="PTHR23359">
    <property type="entry name" value="NUCLEOTIDE KINASE"/>
    <property type="match status" value="1"/>
</dbReference>
<keyword evidence="7 10" id="KW-0665">Pyrimidine biosynthesis</keyword>
<keyword evidence="3 10" id="KW-0808">Transferase</keyword>
<evidence type="ECO:0000256" key="7">
    <source>
        <dbReference type="ARBA" id="ARBA00022975"/>
    </source>
</evidence>
<keyword evidence="4 10" id="KW-0547">Nucleotide-binding</keyword>
<keyword evidence="8 10" id="KW-0539">Nucleus</keyword>
<comment type="catalytic activity">
    <reaction evidence="10">
        <text>dCMP + ATP = dCDP + ADP</text>
        <dbReference type="Rhea" id="RHEA:25094"/>
        <dbReference type="ChEBI" id="CHEBI:30616"/>
        <dbReference type="ChEBI" id="CHEBI:57566"/>
        <dbReference type="ChEBI" id="CHEBI:58593"/>
        <dbReference type="ChEBI" id="CHEBI:456216"/>
        <dbReference type="EC" id="2.7.4.14"/>
    </reaction>
</comment>
<dbReference type="InterPro" id="IPR000850">
    <property type="entry name" value="Adenylat/UMP-CMP_kin"/>
</dbReference>
<dbReference type="InterPro" id="IPR033690">
    <property type="entry name" value="Adenylat_kinase_CS"/>
</dbReference>
<keyword evidence="6 10" id="KW-0067">ATP-binding</keyword>
<comment type="catalytic activity">
    <reaction evidence="10">
        <text>CMP + ATP = CDP + ADP</text>
        <dbReference type="Rhea" id="RHEA:11600"/>
        <dbReference type="ChEBI" id="CHEBI:30616"/>
        <dbReference type="ChEBI" id="CHEBI:58069"/>
        <dbReference type="ChEBI" id="CHEBI:60377"/>
        <dbReference type="ChEBI" id="CHEBI:456216"/>
        <dbReference type="EC" id="2.7.4.14"/>
    </reaction>
</comment>
<dbReference type="EnsemblMetazoa" id="GBRI017338-RA">
    <property type="protein sequence ID" value="GBRI017338-PA"/>
    <property type="gene ID" value="GBRI017338"/>
</dbReference>
<keyword evidence="5 10" id="KW-0418">Kinase</keyword>
<dbReference type="HAMAP" id="MF_03172">
    <property type="entry name" value="Adenylate_kinase_UMP_CMP_kin"/>
    <property type="match status" value="1"/>
</dbReference>
<dbReference type="Proteomes" id="UP000091820">
    <property type="component" value="Unassembled WGS sequence"/>
</dbReference>
<dbReference type="EC" id="2.7.4.14" evidence="10"/>
<reference evidence="11" key="2">
    <citation type="submission" date="2020-05" db="UniProtKB">
        <authorList>
            <consortium name="EnsemblMetazoa"/>
        </authorList>
    </citation>
    <scope>IDENTIFICATION</scope>
    <source>
        <strain evidence="11">IAEA</strain>
    </source>
</reference>
<comment type="cofactor">
    <cofactor evidence="10">
        <name>Mg(2+)</name>
        <dbReference type="ChEBI" id="CHEBI:18420"/>
    </cofactor>
    <text evidence="10">Binds 1 Mg(2+) ion per monomer.</text>
</comment>
<feature type="binding site" evidence="10">
    <location>
        <position position="46"/>
    </location>
    <ligand>
        <name>a ribonucleoside 5'-phosphate</name>
        <dbReference type="ChEBI" id="CHEBI:58043"/>
    </ligand>
</feature>
<dbReference type="InterPro" id="IPR006266">
    <property type="entry name" value="UMP_CMP_kinase"/>
</dbReference>
<dbReference type="GO" id="GO:0036430">
    <property type="term" value="F:CMP kinase activity"/>
    <property type="evidence" value="ECO:0007669"/>
    <property type="project" value="RHEA"/>
</dbReference>
<evidence type="ECO:0000256" key="8">
    <source>
        <dbReference type="ARBA" id="ARBA00023242"/>
    </source>
</evidence>
<dbReference type="GO" id="GO:0005524">
    <property type="term" value="F:ATP binding"/>
    <property type="evidence" value="ECO:0007669"/>
    <property type="project" value="UniProtKB-KW"/>
</dbReference>
<proteinExistence type="inferred from homology"/>
<feature type="binding site" evidence="10">
    <location>
        <begin position="68"/>
        <end position="70"/>
    </location>
    <ligand>
        <name>a ribonucleoside 5'-phosphate</name>
        <dbReference type="ChEBI" id="CHEBI:58043"/>
    </ligand>
</feature>
<feature type="binding site" evidence="10">
    <location>
        <begin position="95"/>
        <end position="98"/>
    </location>
    <ligand>
        <name>a ribonucleoside 5'-phosphate</name>
        <dbReference type="ChEBI" id="CHEBI:58043"/>
    </ligand>
</feature>
<evidence type="ECO:0000256" key="10">
    <source>
        <dbReference type="HAMAP-Rule" id="MF_03172"/>
    </source>
</evidence>
<evidence type="ECO:0000256" key="3">
    <source>
        <dbReference type="ARBA" id="ARBA00022679"/>
    </source>
</evidence>
<evidence type="ECO:0000256" key="6">
    <source>
        <dbReference type="ARBA" id="ARBA00022840"/>
    </source>
</evidence>
<evidence type="ECO:0000256" key="2">
    <source>
        <dbReference type="ARBA" id="ARBA00022553"/>
    </source>
</evidence>
<sequence>MEGMRSLEKPKVVFVLGGPGAGKGTQCSKIVERFQFEHLSAGDLLRAERAREGSEYGALIDDYIRNGKIVPVEVTCSLLENEMKKSSNNKFLIDGFPRNQDNLDGWNRQMSEKVDFQFVLFFDCPEDVCVGRCLNRGQSGSGRSDDNIESLKKRIATYNNDSMPIIKYFDGIGKVEKIDAKYNANDIFTKVEKIFCNSGFK</sequence>
<feature type="binding site" evidence="10">
    <location>
        <position position="136"/>
    </location>
    <ligand>
        <name>ATP</name>
        <dbReference type="ChEBI" id="CHEBI:30616"/>
    </ligand>
</feature>
<evidence type="ECO:0000313" key="11">
    <source>
        <dbReference type="EnsemblMetazoa" id="GBRI017338-PA"/>
    </source>
</evidence>
<keyword evidence="12" id="KW-1185">Reference proteome</keyword>
<dbReference type="GO" id="GO:0036431">
    <property type="term" value="F:dCMP kinase activity"/>
    <property type="evidence" value="ECO:0007669"/>
    <property type="project" value="RHEA"/>
</dbReference>
<dbReference type="FunFam" id="3.40.50.300:FF:000315">
    <property type="entry name" value="Adenylate kinase 1"/>
    <property type="match status" value="1"/>
</dbReference>
<evidence type="ECO:0000256" key="5">
    <source>
        <dbReference type="ARBA" id="ARBA00022777"/>
    </source>
</evidence>
<comment type="function">
    <text evidence="10">Catalyzes the phosphorylation of pyrimidine nucleoside monophosphates at the expense of ATP. Plays an important role in de novo pyrimidine nucleotide biosynthesis. Has preference for UMP and CMP as phosphate acceptors.</text>
</comment>
<keyword evidence="1 10" id="KW-0963">Cytoplasm</keyword>
<dbReference type="SUPFAM" id="SSF52540">
    <property type="entry name" value="P-loop containing nucleoside triphosphate hydrolases"/>
    <property type="match status" value="1"/>
</dbReference>
<dbReference type="AlphaFoldDB" id="A0A1A9WF49"/>
<dbReference type="STRING" id="37001.A0A1A9WF49"/>
<accession>A0A1A9WF49</accession>
<dbReference type="HAMAP" id="MF_00235">
    <property type="entry name" value="Adenylate_kinase_Adk"/>
    <property type="match status" value="1"/>
</dbReference>
<feature type="binding site" evidence="10">
    <location>
        <position position="102"/>
    </location>
    <ligand>
        <name>CMP</name>
        <dbReference type="ChEBI" id="CHEBI:60377"/>
    </ligand>
</feature>
<dbReference type="GO" id="GO:0005737">
    <property type="term" value="C:cytoplasm"/>
    <property type="evidence" value="ECO:0007669"/>
    <property type="project" value="UniProtKB-SubCell"/>
</dbReference>
<feature type="binding site" evidence="10">
    <location>
        <position position="182"/>
    </location>
    <ligand>
        <name>ATP</name>
        <dbReference type="ChEBI" id="CHEBI:30616"/>
    </ligand>
</feature>
<keyword evidence="2" id="KW-0597">Phosphoprotein</keyword>